<organism evidence="9 10">
    <name type="scientific">Algivirga pacifica</name>
    <dbReference type="NCBI Taxonomy" id="1162670"/>
    <lineage>
        <taxon>Bacteria</taxon>
        <taxon>Pseudomonadati</taxon>
        <taxon>Bacteroidota</taxon>
        <taxon>Cytophagia</taxon>
        <taxon>Cytophagales</taxon>
        <taxon>Flammeovirgaceae</taxon>
        <taxon>Algivirga</taxon>
    </lineage>
</organism>
<comment type="pathway">
    <text evidence="1">Lipid metabolism.</text>
</comment>
<dbReference type="EC" id="2.3.1.16" evidence="5"/>
<evidence type="ECO:0000313" key="9">
    <source>
        <dbReference type="EMBL" id="GAA4830992.1"/>
    </source>
</evidence>
<keyword evidence="3 6" id="KW-0808">Transferase</keyword>
<sequence>MALPSQKYITMEAYIVAGYRTAVGKAKKGGFRFTRPDDLAADVIKHLMASVPQLDPKRIDDLIVGNAIPEAEQGMQMGRMISLLAFGPEVIDVPGVTVNRYCGSGIETISMATAKIRAGMADCIIAGGTESMSMVPMMGYKTALNYKIATETPQYYLSMGLTAEEVAKDYEISREEADAFAVRSHEKAMDAIKNGRFKDDIVPITVKETYLNAKGKKDTREYIVDTDEGPRPSSIEGLARLRPAFKNGGSVTAGNSSQTSDGAAFVMVMSERMVKELNLQPIARMVSYASAGVDPRIMGIGPVAAIPKALKQAGLNISDIEQIELNEAFAAQSLGVIKAMDLNPDIINVNGGAIALGHPLGCTGAKLSVQLFNEMRRRNQKYGMVTACVGGGQGVAGIYELL</sequence>
<dbReference type="InterPro" id="IPR020617">
    <property type="entry name" value="Thiolase_C"/>
</dbReference>
<reference evidence="10" key="1">
    <citation type="journal article" date="2019" name="Int. J. Syst. Evol. Microbiol.">
        <title>The Global Catalogue of Microorganisms (GCM) 10K type strain sequencing project: providing services to taxonomists for standard genome sequencing and annotation.</title>
        <authorList>
            <consortium name="The Broad Institute Genomics Platform"/>
            <consortium name="The Broad Institute Genome Sequencing Center for Infectious Disease"/>
            <person name="Wu L."/>
            <person name="Ma J."/>
        </authorList>
    </citation>
    <scope>NUCLEOTIDE SEQUENCE [LARGE SCALE GENOMIC DNA]</scope>
    <source>
        <strain evidence="10">JCM 18326</strain>
    </source>
</reference>
<comment type="similarity">
    <text evidence="2 6">Belongs to the thiolase-like superfamily. Thiolase family.</text>
</comment>
<protein>
    <recommendedName>
        <fullName evidence="5">acetyl-CoA C-acyltransferase</fullName>
        <ecNumber evidence="5">2.3.1.16</ecNumber>
    </recommendedName>
</protein>
<dbReference type="PANTHER" id="PTHR43853">
    <property type="entry name" value="3-KETOACYL-COA THIOLASE, PEROXISOMAL"/>
    <property type="match status" value="1"/>
</dbReference>
<dbReference type="InterPro" id="IPR020613">
    <property type="entry name" value="Thiolase_CS"/>
</dbReference>
<name>A0ABP9D7J9_9BACT</name>
<dbReference type="PROSITE" id="PS00098">
    <property type="entry name" value="THIOLASE_1"/>
    <property type="match status" value="1"/>
</dbReference>
<gene>
    <name evidence="9" type="ORF">GCM10023331_15380</name>
</gene>
<dbReference type="Proteomes" id="UP001500298">
    <property type="component" value="Unassembled WGS sequence"/>
</dbReference>
<keyword evidence="10" id="KW-1185">Reference proteome</keyword>
<evidence type="ECO:0000256" key="1">
    <source>
        <dbReference type="ARBA" id="ARBA00005189"/>
    </source>
</evidence>
<dbReference type="InterPro" id="IPR020615">
    <property type="entry name" value="Thiolase_acyl_enz_int_AS"/>
</dbReference>
<dbReference type="PIRSF" id="PIRSF000429">
    <property type="entry name" value="Ac-CoA_Ac_transf"/>
    <property type="match status" value="1"/>
</dbReference>
<dbReference type="Pfam" id="PF02803">
    <property type="entry name" value="Thiolase_C"/>
    <property type="match status" value="1"/>
</dbReference>
<dbReference type="Pfam" id="PF00108">
    <property type="entry name" value="Thiolase_N"/>
    <property type="match status" value="1"/>
</dbReference>
<dbReference type="InterPro" id="IPR002155">
    <property type="entry name" value="Thiolase"/>
</dbReference>
<dbReference type="InterPro" id="IPR020610">
    <property type="entry name" value="Thiolase_AS"/>
</dbReference>
<keyword evidence="4 6" id="KW-0012">Acyltransferase</keyword>
<feature type="domain" description="Thiolase N-terminal" evidence="7">
    <location>
        <begin position="14"/>
        <end position="271"/>
    </location>
</feature>
<evidence type="ECO:0000256" key="4">
    <source>
        <dbReference type="ARBA" id="ARBA00023315"/>
    </source>
</evidence>
<evidence type="ECO:0000256" key="5">
    <source>
        <dbReference type="ARBA" id="ARBA00024073"/>
    </source>
</evidence>
<dbReference type="InterPro" id="IPR050215">
    <property type="entry name" value="Thiolase-like_sf_Thiolase"/>
</dbReference>
<accession>A0ABP9D7J9</accession>
<evidence type="ECO:0000256" key="6">
    <source>
        <dbReference type="RuleBase" id="RU003557"/>
    </source>
</evidence>
<comment type="caution">
    <text evidence="9">The sequence shown here is derived from an EMBL/GenBank/DDBJ whole genome shotgun (WGS) entry which is preliminary data.</text>
</comment>
<evidence type="ECO:0000256" key="2">
    <source>
        <dbReference type="ARBA" id="ARBA00010982"/>
    </source>
</evidence>
<evidence type="ECO:0000256" key="3">
    <source>
        <dbReference type="ARBA" id="ARBA00022679"/>
    </source>
</evidence>
<dbReference type="NCBIfam" id="TIGR01930">
    <property type="entry name" value="AcCoA-C-Actrans"/>
    <property type="match status" value="1"/>
</dbReference>
<evidence type="ECO:0000259" key="8">
    <source>
        <dbReference type="Pfam" id="PF02803"/>
    </source>
</evidence>
<dbReference type="PANTHER" id="PTHR43853:SF21">
    <property type="entry name" value="STEROID 3-KETOACYL-COA THIOLASE"/>
    <property type="match status" value="1"/>
</dbReference>
<proteinExistence type="inferred from homology"/>
<dbReference type="EMBL" id="BAABJX010000022">
    <property type="protein sequence ID" value="GAA4830992.1"/>
    <property type="molecule type" value="Genomic_DNA"/>
</dbReference>
<dbReference type="CDD" id="cd00751">
    <property type="entry name" value="thiolase"/>
    <property type="match status" value="1"/>
</dbReference>
<dbReference type="InterPro" id="IPR016039">
    <property type="entry name" value="Thiolase-like"/>
</dbReference>
<dbReference type="SUPFAM" id="SSF53901">
    <property type="entry name" value="Thiolase-like"/>
    <property type="match status" value="2"/>
</dbReference>
<dbReference type="PROSITE" id="PS00737">
    <property type="entry name" value="THIOLASE_2"/>
    <property type="match status" value="1"/>
</dbReference>
<evidence type="ECO:0000259" key="7">
    <source>
        <dbReference type="Pfam" id="PF00108"/>
    </source>
</evidence>
<feature type="domain" description="Thiolase C-terminal" evidence="8">
    <location>
        <begin position="280"/>
        <end position="399"/>
    </location>
</feature>
<dbReference type="InterPro" id="IPR020616">
    <property type="entry name" value="Thiolase_N"/>
</dbReference>
<dbReference type="PROSITE" id="PS00099">
    <property type="entry name" value="THIOLASE_3"/>
    <property type="match status" value="1"/>
</dbReference>
<evidence type="ECO:0000313" key="10">
    <source>
        <dbReference type="Proteomes" id="UP001500298"/>
    </source>
</evidence>
<dbReference type="Gene3D" id="3.40.47.10">
    <property type="match status" value="1"/>
</dbReference>